<keyword evidence="1" id="KW-0472">Membrane</keyword>
<evidence type="ECO:0000256" key="1">
    <source>
        <dbReference type="SAM" id="Phobius"/>
    </source>
</evidence>
<evidence type="ECO:0000313" key="2">
    <source>
        <dbReference type="EMBL" id="SQC92299.1"/>
    </source>
</evidence>
<keyword evidence="1" id="KW-0812">Transmembrane</keyword>
<dbReference type="AlphaFoldDB" id="A0A2X3L0N0"/>
<keyword evidence="1" id="KW-1133">Transmembrane helix</keyword>
<gene>
    <name evidence="2" type="ORF">NCTC12120_05493</name>
</gene>
<organism evidence="2 3">
    <name type="scientific">Cedecea neteri</name>
    <dbReference type="NCBI Taxonomy" id="158822"/>
    <lineage>
        <taxon>Bacteria</taxon>
        <taxon>Pseudomonadati</taxon>
        <taxon>Pseudomonadota</taxon>
        <taxon>Gammaproteobacteria</taxon>
        <taxon>Enterobacterales</taxon>
        <taxon>Enterobacteriaceae</taxon>
        <taxon>Cedecea</taxon>
    </lineage>
</organism>
<dbReference type="EMBL" id="UAVU01000009">
    <property type="protein sequence ID" value="SQC92299.1"/>
    <property type="molecule type" value="Genomic_DNA"/>
</dbReference>
<reference evidence="2 3" key="1">
    <citation type="submission" date="2018-06" db="EMBL/GenBank/DDBJ databases">
        <authorList>
            <consortium name="Pathogen Informatics"/>
            <person name="Doyle S."/>
        </authorList>
    </citation>
    <scope>NUCLEOTIDE SEQUENCE [LARGE SCALE GENOMIC DNA]</scope>
    <source>
        <strain evidence="2 3">NCTC12120</strain>
    </source>
</reference>
<name>A0A2X3L0N0_9ENTR</name>
<evidence type="ECO:0000313" key="3">
    <source>
        <dbReference type="Proteomes" id="UP000251197"/>
    </source>
</evidence>
<dbReference type="Proteomes" id="UP000251197">
    <property type="component" value="Unassembled WGS sequence"/>
</dbReference>
<feature type="transmembrane region" description="Helical" evidence="1">
    <location>
        <begin position="12"/>
        <end position="33"/>
    </location>
</feature>
<accession>A0A2X3L0N0</accession>
<protein>
    <submittedName>
        <fullName evidence="2">Uncharacterized protein</fullName>
    </submittedName>
</protein>
<proteinExistence type="predicted"/>
<sequence>MRKTPWAERVIITAIMLAVLATVSLVGVLWLRIPGLLLL</sequence>